<dbReference type="KEGG" id="prz:GZH47_10250"/>
<dbReference type="RefSeq" id="WP_162640010.1">
    <property type="nucleotide sequence ID" value="NZ_CP048286.1"/>
</dbReference>
<evidence type="ECO:0008006" key="4">
    <source>
        <dbReference type="Google" id="ProtNLM"/>
    </source>
</evidence>
<keyword evidence="1" id="KW-1133">Transmembrane helix</keyword>
<evidence type="ECO:0000256" key="1">
    <source>
        <dbReference type="SAM" id="Phobius"/>
    </source>
</evidence>
<gene>
    <name evidence="2" type="ORF">GZH47_10250</name>
</gene>
<dbReference type="EMBL" id="CP048286">
    <property type="protein sequence ID" value="QHW31201.1"/>
    <property type="molecule type" value="Genomic_DNA"/>
</dbReference>
<sequence length="243" mass="27869">MTTWQGAMTLLRLEGRRSWIGLLATMALFVYVGVVIIMPLFDDMLTQGGAKGYGYDWASNFLYLSLLPTMGFIMNRSMFCYWSRDSYTRKLAYWRTLPISWNAILVSRMLQHVVVLSIVSICFFATQYSLLAPMREQLAPGDFVLYVLTWYGYSMMVGATYVYLELTMKGKVYFVVCSCYLIFYALLVLILQMTDTNLVLRTIAASRHHHWLWPGVSLALGAAVTVLIGWLARMRLAKRSLLH</sequence>
<dbReference type="AlphaFoldDB" id="A0A6C0NYJ8"/>
<feature type="transmembrane region" description="Helical" evidence="1">
    <location>
        <begin position="211"/>
        <end position="232"/>
    </location>
</feature>
<organism evidence="2 3">
    <name type="scientific">Paenibacillus rhizovicinus</name>
    <dbReference type="NCBI Taxonomy" id="2704463"/>
    <lineage>
        <taxon>Bacteria</taxon>
        <taxon>Bacillati</taxon>
        <taxon>Bacillota</taxon>
        <taxon>Bacilli</taxon>
        <taxon>Bacillales</taxon>
        <taxon>Paenibacillaceae</taxon>
        <taxon>Paenibacillus</taxon>
    </lineage>
</organism>
<name>A0A6C0NYJ8_9BACL</name>
<evidence type="ECO:0000313" key="2">
    <source>
        <dbReference type="EMBL" id="QHW31201.1"/>
    </source>
</evidence>
<keyword evidence="1" id="KW-0812">Transmembrane</keyword>
<feature type="transmembrane region" description="Helical" evidence="1">
    <location>
        <begin position="143"/>
        <end position="164"/>
    </location>
</feature>
<accession>A0A6C0NYJ8</accession>
<protein>
    <recommendedName>
        <fullName evidence="4">ABC transporter permease</fullName>
    </recommendedName>
</protein>
<keyword evidence="1" id="KW-0472">Membrane</keyword>
<feature type="transmembrane region" description="Helical" evidence="1">
    <location>
        <begin position="61"/>
        <end position="82"/>
    </location>
</feature>
<feature type="transmembrane region" description="Helical" evidence="1">
    <location>
        <begin position="171"/>
        <end position="191"/>
    </location>
</feature>
<feature type="transmembrane region" description="Helical" evidence="1">
    <location>
        <begin position="113"/>
        <end position="131"/>
    </location>
</feature>
<evidence type="ECO:0000313" key="3">
    <source>
        <dbReference type="Proteomes" id="UP000479114"/>
    </source>
</evidence>
<proteinExistence type="predicted"/>
<reference evidence="2 3" key="1">
    <citation type="submission" date="2020-02" db="EMBL/GenBank/DDBJ databases">
        <title>Paenibacillus sp. nov., isolated from rhizosphere soil of tomato.</title>
        <authorList>
            <person name="Weon H.-Y."/>
            <person name="Lee S.A."/>
        </authorList>
    </citation>
    <scope>NUCLEOTIDE SEQUENCE [LARGE SCALE GENOMIC DNA]</scope>
    <source>
        <strain evidence="2 3">14171R-81</strain>
    </source>
</reference>
<feature type="transmembrane region" description="Helical" evidence="1">
    <location>
        <begin position="20"/>
        <end position="41"/>
    </location>
</feature>
<dbReference type="Proteomes" id="UP000479114">
    <property type="component" value="Chromosome"/>
</dbReference>
<keyword evidence="3" id="KW-1185">Reference proteome</keyword>